<evidence type="ECO:0000256" key="1">
    <source>
        <dbReference type="SAM" id="MobiDB-lite"/>
    </source>
</evidence>
<accession>A0A2P7SRY6</accession>
<proteinExistence type="predicted"/>
<organism evidence="2 3">
    <name type="scientific">Kumtagia ephedrae</name>
    <dbReference type="NCBI Taxonomy" id="2116701"/>
    <lineage>
        <taxon>Bacteria</taxon>
        <taxon>Pseudomonadati</taxon>
        <taxon>Pseudomonadota</taxon>
        <taxon>Alphaproteobacteria</taxon>
        <taxon>Hyphomicrobiales</taxon>
        <taxon>Phyllobacteriaceae</taxon>
        <taxon>Kumtagia</taxon>
    </lineage>
</organism>
<evidence type="ECO:0000313" key="3">
    <source>
        <dbReference type="Proteomes" id="UP000241229"/>
    </source>
</evidence>
<sequence>MIELRQVLSSNNALPTELELRRLCRRATIAIPDEQKSDDLYRALCSVLHAAELLERQGAPTYYLRNAALHVVKIIEEERRYPVVPAGRNHHRDHGLMRYPSQSPN</sequence>
<name>A0A2P7SRY6_9HYPH</name>
<reference evidence="2 3" key="1">
    <citation type="submission" date="2018-03" db="EMBL/GenBank/DDBJ databases">
        <title>The draft genome of Mesorhizobium sp. 6GN-30.</title>
        <authorList>
            <person name="Liu L."/>
            <person name="Li L."/>
            <person name="Wang T."/>
            <person name="Zhang X."/>
            <person name="Liang L."/>
        </authorList>
    </citation>
    <scope>NUCLEOTIDE SEQUENCE [LARGE SCALE GENOMIC DNA]</scope>
    <source>
        <strain evidence="2 3">6GN30</strain>
    </source>
</reference>
<gene>
    <name evidence="2" type="ORF">C7I84_02415</name>
</gene>
<feature type="region of interest" description="Disordered" evidence="1">
    <location>
        <begin position="85"/>
        <end position="105"/>
    </location>
</feature>
<keyword evidence="3" id="KW-1185">Reference proteome</keyword>
<comment type="caution">
    <text evidence="2">The sequence shown here is derived from an EMBL/GenBank/DDBJ whole genome shotgun (WGS) entry which is preliminary data.</text>
</comment>
<evidence type="ECO:0000313" key="2">
    <source>
        <dbReference type="EMBL" id="PSJ65221.1"/>
    </source>
</evidence>
<dbReference type="Proteomes" id="UP000241229">
    <property type="component" value="Unassembled WGS sequence"/>
</dbReference>
<dbReference type="EMBL" id="PXYK01000002">
    <property type="protein sequence ID" value="PSJ65221.1"/>
    <property type="molecule type" value="Genomic_DNA"/>
</dbReference>
<protein>
    <submittedName>
        <fullName evidence="2">Uncharacterized protein</fullName>
    </submittedName>
</protein>
<dbReference type="AlphaFoldDB" id="A0A2P7SRY6"/>